<dbReference type="Proteomes" id="UP000246964">
    <property type="component" value="Unassembled WGS sequence"/>
</dbReference>
<evidence type="ECO:0000259" key="3">
    <source>
        <dbReference type="Pfam" id="PF03358"/>
    </source>
</evidence>
<comment type="cofactor">
    <cofactor evidence="1">
        <name>FMN</name>
        <dbReference type="ChEBI" id="CHEBI:58210"/>
    </cofactor>
</comment>
<name>A0A317PWL9_9GAMM</name>
<sequence length="170" mass="17969">MSLLIIAGSSREDSINAVLQQRIAAVATAAGEACHLYAAADLDAPLYQGDYEQENGVPSNIQKLATAINDVTKVIIVSPEYNSSIPPLLKNAIDWSTRLPQNPWQGKTVLLAGAAPGRLGCMRVLTHLNTVMSAVQSWVAPMFLSCANASAESLAEFDQAAIESFIAQGG</sequence>
<dbReference type="Gene3D" id="3.40.50.360">
    <property type="match status" value="1"/>
</dbReference>
<evidence type="ECO:0000256" key="1">
    <source>
        <dbReference type="ARBA" id="ARBA00001917"/>
    </source>
</evidence>
<dbReference type="EMBL" id="QGTT01000027">
    <property type="protein sequence ID" value="PWW07574.1"/>
    <property type="molecule type" value="Genomic_DNA"/>
</dbReference>
<dbReference type="PANTHER" id="PTHR30543:SF21">
    <property type="entry name" value="NAD(P)H-DEPENDENT FMN REDUCTASE LOT6"/>
    <property type="match status" value="1"/>
</dbReference>
<dbReference type="GO" id="GO:0016491">
    <property type="term" value="F:oxidoreductase activity"/>
    <property type="evidence" value="ECO:0007669"/>
    <property type="project" value="InterPro"/>
</dbReference>
<dbReference type="PANTHER" id="PTHR30543">
    <property type="entry name" value="CHROMATE REDUCTASE"/>
    <property type="match status" value="1"/>
</dbReference>
<dbReference type="InterPro" id="IPR029039">
    <property type="entry name" value="Flavoprotein-like_sf"/>
</dbReference>
<dbReference type="GO" id="GO:0005829">
    <property type="term" value="C:cytosol"/>
    <property type="evidence" value="ECO:0007669"/>
    <property type="project" value="TreeGrafter"/>
</dbReference>
<organism evidence="4 5">
    <name type="scientific">Pseudidiomarina maritima</name>
    <dbReference type="NCBI Taxonomy" id="519453"/>
    <lineage>
        <taxon>Bacteria</taxon>
        <taxon>Pseudomonadati</taxon>
        <taxon>Pseudomonadota</taxon>
        <taxon>Gammaproteobacteria</taxon>
        <taxon>Alteromonadales</taxon>
        <taxon>Idiomarinaceae</taxon>
        <taxon>Pseudidiomarina</taxon>
    </lineage>
</organism>
<evidence type="ECO:0000256" key="2">
    <source>
        <dbReference type="ARBA" id="ARBA00022643"/>
    </source>
</evidence>
<evidence type="ECO:0000313" key="4">
    <source>
        <dbReference type="EMBL" id="PWW07574.1"/>
    </source>
</evidence>
<evidence type="ECO:0000313" key="5">
    <source>
        <dbReference type="Proteomes" id="UP000246964"/>
    </source>
</evidence>
<gene>
    <name evidence="4" type="ORF">DET45_12719</name>
</gene>
<keyword evidence="2" id="KW-0285">Flavoprotein</keyword>
<reference evidence="4 5" key="1">
    <citation type="submission" date="2018-05" db="EMBL/GenBank/DDBJ databases">
        <title>Freshwater and sediment microbial communities from various areas in North America, analyzing microbe dynamics in response to fracking.</title>
        <authorList>
            <person name="Lamendella R."/>
        </authorList>
    </citation>
    <scope>NUCLEOTIDE SEQUENCE [LARGE SCALE GENOMIC DNA]</scope>
    <source>
        <strain evidence="4 5">125B1</strain>
    </source>
</reference>
<comment type="caution">
    <text evidence="4">The sequence shown here is derived from an EMBL/GenBank/DDBJ whole genome shotgun (WGS) entry which is preliminary data.</text>
</comment>
<dbReference type="OrthoDB" id="5767802at2"/>
<dbReference type="AlphaFoldDB" id="A0A317PWL9"/>
<dbReference type="GO" id="GO:0010181">
    <property type="term" value="F:FMN binding"/>
    <property type="evidence" value="ECO:0007669"/>
    <property type="project" value="TreeGrafter"/>
</dbReference>
<dbReference type="SUPFAM" id="SSF52218">
    <property type="entry name" value="Flavoproteins"/>
    <property type="match status" value="1"/>
</dbReference>
<proteinExistence type="predicted"/>
<dbReference type="InterPro" id="IPR005025">
    <property type="entry name" value="FMN_Rdtase-like_dom"/>
</dbReference>
<feature type="domain" description="NADPH-dependent FMN reductase-like" evidence="3">
    <location>
        <begin position="1"/>
        <end position="144"/>
    </location>
</feature>
<dbReference type="Pfam" id="PF03358">
    <property type="entry name" value="FMN_red"/>
    <property type="match status" value="1"/>
</dbReference>
<keyword evidence="5" id="KW-1185">Reference proteome</keyword>
<protein>
    <submittedName>
        <fullName evidence="4">NAD(P)H-dependent FMN reductase</fullName>
    </submittedName>
</protein>
<dbReference type="RefSeq" id="WP_110076983.1">
    <property type="nucleotide sequence ID" value="NZ_QGTT01000027.1"/>
</dbReference>
<keyword evidence="2" id="KW-0288">FMN</keyword>
<dbReference type="InterPro" id="IPR050712">
    <property type="entry name" value="NAD(P)H-dep_reductase"/>
</dbReference>
<accession>A0A317PWL9</accession>